<gene>
    <name evidence="10" type="ORF">CBP12_09915</name>
</gene>
<feature type="modified residue" description="Phosphohistidine" evidence="5">
    <location>
        <position position="55"/>
    </location>
</feature>
<proteinExistence type="predicted"/>
<dbReference type="Gene3D" id="1.20.120.160">
    <property type="entry name" value="HPT domain"/>
    <property type="match status" value="1"/>
</dbReference>
<feature type="modified residue" description="4-aspartylphosphate" evidence="6">
    <location>
        <position position="304"/>
    </location>
</feature>
<evidence type="ECO:0000256" key="5">
    <source>
        <dbReference type="PROSITE-ProRule" id="PRU00110"/>
    </source>
</evidence>
<dbReference type="InterPro" id="IPR011006">
    <property type="entry name" value="CheY-like_superfamily"/>
</dbReference>
<dbReference type="PROSITE" id="PS50887">
    <property type="entry name" value="GGDEF"/>
    <property type="match status" value="1"/>
</dbReference>
<evidence type="ECO:0000256" key="3">
    <source>
        <dbReference type="ARBA" id="ARBA00023012"/>
    </source>
</evidence>
<dbReference type="InterPro" id="IPR036641">
    <property type="entry name" value="HPT_dom_sf"/>
</dbReference>
<name>A0A1Y0CYL5_9GAMM</name>
<dbReference type="GO" id="GO:0000160">
    <property type="term" value="P:phosphorelay signal transduction system"/>
    <property type="evidence" value="ECO:0007669"/>
    <property type="project" value="UniProtKB-KW"/>
</dbReference>
<dbReference type="PROSITE" id="PS50894">
    <property type="entry name" value="HPT"/>
    <property type="match status" value="1"/>
</dbReference>
<dbReference type="PROSITE" id="PS50110">
    <property type="entry name" value="RESPONSE_REGULATORY"/>
    <property type="match status" value="1"/>
</dbReference>
<dbReference type="SMART" id="SM00073">
    <property type="entry name" value="HPT"/>
    <property type="match status" value="1"/>
</dbReference>
<dbReference type="InterPro" id="IPR001789">
    <property type="entry name" value="Sig_transdc_resp-reg_receiver"/>
</dbReference>
<dbReference type="FunFam" id="3.30.70.270:FF:000001">
    <property type="entry name" value="Diguanylate cyclase domain protein"/>
    <property type="match status" value="1"/>
</dbReference>
<dbReference type="SMART" id="SM00267">
    <property type="entry name" value="GGDEF"/>
    <property type="match status" value="1"/>
</dbReference>
<dbReference type="CDD" id="cd00156">
    <property type="entry name" value="REC"/>
    <property type="match status" value="1"/>
</dbReference>
<dbReference type="InterPro" id="IPR043128">
    <property type="entry name" value="Rev_trsase/Diguanyl_cyclase"/>
</dbReference>
<dbReference type="InterPro" id="IPR000160">
    <property type="entry name" value="GGDEF_dom"/>
</dbReference>
<dbReference type="NCBIfam" id="TIGR00254">
    <property type="entry name" value="GGDEF"/>
    <property type="match status" value="1"/>
</dbReference>
<dbReference type="Gene3D" id="3.40.50.2300">
    <property type="match status" value="1"/>
</dbReference>
<dbReference type="PANTHER" id="PTHR45138:SF9">
    <property type="entry name" value="DIGUANYLATE CYCLASE DGCM-RELATED"/>
    <property type="match status" value="1"/>
</dbReference>
<dbReference type="SUPFAM" id="SSF47226">
    <property type="entry name" value="Histidine-containing phosphotransfer domain, HPT domain"/>
    <property type="match status" value="1"/>
</dbReference>
<evidence type="ECO:0000313" key="11">
    <source>
        <dbReference type="Proteomes" id="UP000243793"/>
    </source>
</evidence>
<dbReference type="SUPFAM" id="SSF52172">
    <property type="entry name" value="CheY-like"/>
    <property type="match status" value="1"/>
</dbReference>
<evidence type="ECO:0000256" key="2">
    <source>
        <dbReference type="ARBA" id="ARBA00012528"/>
    </source>
</evidence>
<keyword evidence="3" id="KW-0902">Two-component regulatory system</keyword>
<accession>A0A1Y0CYL5</accession>
<dbReference type="GO" id="GO:0052621">
    <property type="term" value="F:diguanylate cyclase activity"/>
    <property type="evidence" value="ECO:0007669"/>
    <property type="project" value="UniProtKB-EC"/>
</dbReference>
<dbReference type="CDD" id="cd00088">
    <property type="entry name" value="HPT"/>
    <property type="match status" value="1"/>
</dbReference>
<evidence type="ECO:0000256" key="4">
    <source>
        <dbReference type="ARBA" id="ARBA00034247"/>
    </source>
</evidence>
<dbReference type="InterPro" id="IPR050469">
    <property type="entry name" value="Diguanylate_Cyclase"/>
</dbReference>
<evidence type="ECO:0000256" key="1">
    <source>
        <dbReference type="ARBA" id="ARBA00001946"/>
    </source>
</evidence>
<organism evidence="10 11">
    <name type="scientific">Oceanisphaera avium</name>
    <dbReference type="NCBI Taxonomy" id="1903694"/>
    <lineage>
        <taxon>Bacteria</taxon>
        <taxon>Pseudomonadati</taxon>
        <taxon>Pseudomonadota</taxon>
        <taxon>Gammaproteobacteria</taxon>
        <taxon>Aeromonadales</taxon>
        <taxon>Aeromonadaceae</taxon>
        <taxon>Oceanisphaera</taxon>
    </lineage>
</organism>
<dbReference type="InterPro" id="IPR029787">
    <property type="entry name" value="Nucleotide_cyclase"/>
</dbReference>
<dbReference type="KEGG" id="ocm:CBP12_09915"/>
<reference evidence="11" key="1">
    <citation type="submission" date="2017-05" db="EMBL/GenBank/DDBJ databases">
        <authorList>
            <person name="Sung H."/>
        </authorList>
    </citation>
    <scope>NUCLEOTIDE SEQUENCE [LARGE SCALE GENOMIC DNA]</scope>
    <source>
        <strain evidence="11">AMac2203</strain>
    </source>
</reference>
<dbReference type="RefSeq" id="WP_086964287.1">
    <property type="nucleotide sequence ID" value="NZ_CP021376.1"/>
</dbReference>
<dbReference type="EC" id="2.7.7.65" evidence="2"/>
<sequence>MAPKVTAIDERLLQLKARFAERSAIQLRELSAKLTDWQYGHCTREDLQTLYELLHRLAGSSGTFGFHQLGQEAGQLEQVIKAQISDSPPLSDLHLAPEIQARLAQLSRLLVTEPSSSAEAATTDLPDTASEQTQLLVLDSSLNELAEALNNFGFKVVVCEELPLHCAHCWRSTSIIIAPAAKLTQVVNWNQQQAQSHHASPSPILCIGSDDSFAARYALAEQGADGLFLQPVKVPQLAKRIEQIKSQQQQPYASKVLLLDDDQELAEHYRLVLTQAGKNVKVMAEPTELLAVLAEFRPDIVLLDVHMPPYSGVTLARMIRLEPDWLSLPVIYLSSEQDRDLQISALAQGADEFITKPISDEQLILTVRALCHRARQLAKLVSSDGLTGLLNHSHIKRALGHEYARVQRYGHNTSLAMLDLDHFKGVNDTHGHGVGDLVIKALAQLLQQRLRTTDHLGRYGGEEFVVILPECSLAQAKHMFEEICYHFSQLSFMGNNGTFHVTVSVGLALLNDFVSEEHALNAADAALYQQKQAGRNGVTCYLPHAPASDSPE</sequence>
<dbReference type="Pfam" id="PF00072">
    <property type="entry name" value="Response_reg"/>
    <property type="match status" value="1"/>
</dbReference>
<feature type="domain" description="Response regulatory" evidence="7">
    <location>
        <begin position="255"/>
        <end position="371"/>
    </location>
</feature>
<dbReference type="CDD" id="cd01949">
    <property type="entry name" value="GGDEF"/>
    <property type="match status" value="1"/>
</dbReference>
<evidence type="ECO:0000259" key="9">
    <source>
        <dbReference type="PROSITE" id="PS50894"/>
    </source>
</evidence>
<dbReference type="PANTHER" id="PTHR45138">
    <property type="entry name" value="REGULATORY COMPONENTS OF SENSORY TRANSDUCTION SYSTEM"/>
    <property type="match status" value="1"/>
</dbReference>
<protein>
    <recommendedName>
        <fullName evidence="2">diguanylate cyclase</fullName>
        <ecNumber evidence="2">2.7.7.65</ecNumber>
    </recommendedName>
</protein>
<dbReference type="Pfam" id="PF00990">
    <property type="entry name" value="GGDEF"/>
    <property type="match status" value="1"/>
</dbReference>
<comment type="cofactor">
    <cofactor evidence="1">
        <name>Mg(2+)</name>
        <dbReference type="ChEBI" id="CHEBI:18420"/>
    </cofactor>
</comment>
<dbReference type="GO" id="GO:0043709">
    <property type="term" value="P:cell adhesion involved in single-species biofilm formation"/>
    <property type="evidence" value="ECO:0007669"/>
    <property type="project" value="TreeGrafter"/>
</dbReference>
<keyword evidence="11" id="KW-1185">Reference proteome</keyword>
<feature type="domain" description="HPt" evidence="9">
    <location>
        <begin position="8"/>
        <end position="113"/>
    </location>
</feature>
<dbReference type="AlphaFoldDB" id="A0A1Y0CYL5"/>
<evidence type="ECO:0000259" key="8">
    <source>
        <dbReference type="PROSITE" id="PS50887"/>
    </source>
</evidence>
<dbReference type="Pfam" id="PF01627">
    <property type="entry name" value="Hpt"/>
    <property type="match status" value="1"/>
</dbReference>
<dbReference type="SMART" id="SM00448">
    <property type="entry name" value="REC"/>
    <property type="match status" value="1"/>
</dbReference>
<dbReference type="OrthoDB" id="9812260at2"/>
<keyword evidence="6" id="KW-0597">Phosphoprotein</keyword>
<dbReference type="GO" id="GO:0004672">
    <property type="term" value="F:protein kinase activity"/>
    <property type="evidence" value="ECO:0007669"/>
    <property type="project" value="UniProtKB-ARBA"/>
</dbReference>
<dbReference type="GO" id="GO:0005886">
    <property type="term" value="C:plasma membrane"/>
    <property type="evidence" value="ECO:0007669"/>
    <property type="project" value="TreeGrafter"/>
</dbReference>
<dbReference type="GO" id="GO:1902201">
    <property type="term" value="P:negative regulation of bacterial-type flagellum-dependent cell motility"/>
    <property type="evidence" value="ECO:0007669"/>
    <property type="project" value="TreeGrafter"/>
</dbReference>
<dbReference type="InterPro" id="IPR008207">
    <property type="entry name" value="Sig_transdc_His_kin_Hpt_dom"/>
</dbReference>
<evidence type="ECO:0000259" key="7">
    <source>
        <dbReference type="PROSITE" id="PS50110"/>
    </source>
</evidence>
<feature type="domain" description="GGDEF" evidence="8">
    <location>
        <begin position="411"/>
        <end position="543"/>
    </location>
</feature>
<evidence type="ECO:0000313" key="10">
    <source>
        <dbReference type="EMBL" id="ART80421.1"/>
    </source>
</evidence>
<dbReference type="Gene3D" id="3.30.70.270">
    <property type="match status" value="1"/>
</dbReference>
<dbReference type="SUPFAM" id="SSF55073">
    <property type="entry name" value="Nucleotide cyclase"/>
    <property type="match status" value="1"/>
</dbReference>
<comment type="catalytic activity">
    <reaction evidence="4">
        <text>2 GTP = 3',3'-c-di-GMP + 2 diphosphate</text>
        <dbReference type="Rhea" id="RHEA:24898"/>
        <dbReference type="ChEBI" id="CHEBI:33019"/>
        <dbReference type="ChEBI" id="CHEBI:37565"/>
        <dbReference type="ChEBI" id="CHEBI:58805"/>
        <dbReference type="EC" id="2.7.7.65"/>
    </reaction>
</comment>
<dbReference type="Proteomes" id="UP000243793">
    <property type="component" value="Chromosome"/>
</dbReference>
<evidence type="ECO:0000256" key="6">
    <source>
        <dbReference type="PROSITE-ProRule" id="PRU00169"/>
    </source>
</evidence>
<dbReference type="EMBL" id="CP021376">
    <property type="protein sequence ID" value="ART80421.1"/>
    <property type="molecule type" value="Genomic_DNA"/>
</dbReference>